<reference evidence="1" key="1">
    <citation type="journal article" date="2016" name="Sci. Rep.">
        <title>Molecular characterization of firefly nuptial gifts: a multi-omics approach sheds light on postcopulatory sexual selection.</title>
        <authorList>
            <person name="Al-Wathiqui N."/>
            <person name="Fallon T.R."/>
            <person name="South A."/>
            <person name="Weng J.K."/>
            <person name="Lewis S.M."/>
        </authorList>
    </citation>
    <scope>NUCLEOTIDE SEQUENCE</scope>
</reference>
<name>A0A1Y1JY25_PHOPY</name>
<dbReference type="EMBL" id="GEZM01102308">
    <property type="protein sequence ID" value="JAV51916.1"/>
    <property type="molecule type" value="Transcribed_RNA"/>
</dbReference>
<sequence>MRLGNVNGDLMRAGGAGEEMSAPLFRVQEQHPRARSSVALCKRWKRRSCARFSYPSLVRDLRPLQLESLYGLWHGILDSGHFRGYPFAENNEELGGEILFSTPSGRVDHLIALLSYHIGLPVPGR</sequence>
<evidence type="ECO:0000313" key="1">
    <source>
        <dbReference type="EMBL" id="JAV51916.1"/>
    </source>
</evidence>
<protein>
    <submittedName>
        <fullName evidence="1">Uncharacterized protein</fullName>
    </submittedName>
</protein>
<organism evidence="1">
    <name type="scientific">Photinus pyralis</name>
    <name type="common">Common eastern firefly</name>
    <name type="synonym">Lampyris pyralis</name>
    <dbReference type="NCBI Taxonomy" id="7054"/>
    <lineage>
        <taxon>Eukaryota</taxon>
        <taxon>Metazoa</taxon>
        <taxon>Ecdysozoa</taxon>
        <taxon>Arthropoda</taxon>
        <taxon>Hexapoda</taxon>
        <taxon>Insecta</taxon>
        <taxon>Pterygota</taxon>
        <taxon>Neoptera</taxon>
        <taxon>Endopterygota</taxon>
        <taxon>Coleoptera</taxon>
        <taxon>Polyphaga</taxon>
        <taxon>Elateriformia</taxon>
        <taxon>Elateroidea</taxon>
        <taxon>Lampyridae</taxon>
        <taxon>Lampyrinae</taxon>
        <taxon>Photinus</taxon>
    </lineage>
</organism>
<proteinExistence type="predicted"/>
<dbReference type="AlphaFoldDB" id="A0A1Y1JY25"/>
<accession>A0A1Y1JY25</accession>